<dbReference type="Proteomes" id="UP000294555">
    <property type="component" value="Unassembled WGS sequence"/>
</dbReference>
<dbReference type="PANTHER" id="PTHR43775">
    <property type="entry name" value="FATTY ACID SYNTHASE"/>
    <property type="match status" value="1"/>
</dbReference>
<dbReference type="InterPro" id="IPR020841">
    <property type="entry name" value="PKS_Beta-ketoAc_synthase_dom"/>
</dbReference>
<dbReference type="SMART" id="SM00825">
    <property type="entry name" value="PKS_KS"/>
    <property type="match status" value="1"/>
</dbReference>
<dbReference type="InterPro" id="IPR036736">
    <property type="entry name" value="ACP-like_sf"/>
</dbReference>
<comment type="caution">
    <text evidence="9">The sequence shown here is derived from an EMBL/GenBank/DDBJ whole genome shotgun (WGS) entry which is preliminary data.</text>
</comment>
<dbReference type="InterPro" id="IPR016039">
    <property type="entry name" value="Thiolase-like"/>
</dbReference>
<dbReference type="CDD" id="cd00833">
    <property type="entry name" value="PKS"/>
    <property type="match status" value="1"/>
</dbReference>
<dbReference type="SMART" id="SM00822">
    <property type="entry name" value="PKS_KR"/>
    <property type="match status" value="1"/>
</dbReference>
<feature type="domain" description="Carrier" evidence="7">
    <location>
        <begin position="1"/>
        <end position="79"/>
    </location>
</feature>
<feature type="region of interest" description="Disordered" evidence="6">
    <location>
        <begin position="523"/>
        <end position="546"/>
    </location>
</feature>
<dbReference type="InterPro" id="IPR014030">
    <property type="entry name" value="Ketoacyl_synth_N"/>
</dbReference>
<keyword evidence="3" id="KW-0596">Phosphopantetheine</keyword>
<dbReference type="Pfam" id="PF00550">
    <property type="entry name" value="PP-binding"/>
    <property type="match status" value="2"/>
</dbReference>
<dbReference type="InterPro" id="IPR036291">
    <property type="entry name" value="NAD(P)-bd_dom_sf"/>
</dbReference>
<dbReference type="PROSITE" id="PS00012">
    <property type="entry name" value="PHOSPHOPANTETHEINE"/>
    <property type="match status" value="1"/>
</dbReference>
<evidence type="ECO:0000259" key="8">
    <source>
        <dbReference type="PROSITE" id="PS52004"/>
    </source>
</evidence>
<dbReference type="GO" id="GO:0031177">
    <property type="term" value="F:phosphopantetheine binding"/>
    <property type="evidence" value="ECO:0007669"/>
    <property type="project" value="InterPro"/>
</dbReference>
<dbReference type="Pfam" id="PF02801">
    <property type="entry name" value="Ketoacyl-synt_C"/>
    <property type="match status" value="1"/>
</dbReference>
<dbReference type="InterPro" id="IPR009081">
    <property type="entry name" value="PP-bd_ACP"/>
</dbReference>
<feature type="domain" description="Ketosynthase family 3 (KS3)" evidence="8">
    <location>
        <begin position="98"/>
        <end position="515"/>
    </location>
</feature>
<dbReference type="SMART" id="SM00823">
    <property type="entry name" value="PKS_PP"/>
    <property type="match status" value="2"/>
</dbReference>
<dbReference type="EMBL" id="SJOI01000001">
    <property type="protein sequence ID" value="TCL02787.1"/>
    <property type="molecule type" value="Genomic_DNA"/>
</dbReference>
<dbReference type="Pfam" id="PF00698">
    <property type="entry name" value="Acyl_transf_1"/>
    <property type="match status" value="1"/>
</dbReference>
<dbReference type="Gene3D" id="3.40.50.720">
    <property type="entry name" value="NAD(P)-binding Rossmann-like Domain"/>
    <property type="match status" value="1"/>
</dbReference>
<dbReference type="InterPro" id="IPR001227">
    <property type="entry name" value="Ac_transferase_dom_sf"/>
</dbReference>
<evidence type="ECO:0000256" key="2">
    <source>
        <dbReference type="ARBA" id="ARBA00006484"/>
    </source>
</evidence>
<dbReference type="Gene3D" id="3.30.70.3290">
    <property type="match status" value="1"/>
</dbReference>
<comment type="pathway">
    <text evidence="1">Lipid metabolism; fatty acid biosynthesis.</text>
</comment>
<dbReference type="InterPro" id="IPR014043">
    <property type="entry name" value="Acyl_transferase_dom"/>
</dbReference>
<dbReference type="PANTHER" id="PTHR43775:SF37">
    <property type="entry name" value="SI:DKEY-61P9.11"/>
    <property type="match status" value="1"/>
</dbReference>
<evidence type="ECO:0000256" key="1">
    <source>
        <dbReference type="ARBA" id="ARBA00005194"/>
    </source>
</evidence>
<dbReference type="SUPFAM" id="SSF51735">
    <property type="entry name" value="NAD(P)-binding Rossmann-fold domains"/>
    <property type="match status" value="2"/>
</dbReference>
<dbReference type="SUPFAM" id="SSF52151">
    <property type="entry name" value="FabD/lysophospholipase-like"/>
    <property type="match status" value="1"/>
</dbReference>
<dbReference type="InterPro" id="IPR018201">
    <property type="entry name" value="Ketoacyl_synth_AS"/>
</dbReference>
<proteinExistence type="inferred from homology"/>
<dbReference type="UniPathway" id="UPA00094"/>
<evidence type="ECO:0000256" key="4">
    <source>
        <dbReference type="ARBA" id="ARBA00022553"/>
    </source>
</evidence>
<dbReference type="Gene3D" id="3.40.47.10">
    <property type="match status" value="1"/>
</dbReference>
<dbReference type="RefSeq" id="WP_132921715.1">
    <property type="nucleotide sequence ID" value="NZ_SJOI01000001.1"/>
</dbReference>
<keyword evidence="5 9" id="KW-0808">Transferase</keyword>
<name>A0A4R1N855_9GAMM</name>
<dbReference type="InterPro" id="IPR016035">
    <property type="entry name" value="Acyl_Trfase/lysoPLipase"/>
</dbReference>
<dbReference type="OrthoDB" id="6437095at2"/>
<dbReference type="SMART" id="SM01294">
    <property type="entry name" value="PKS_PP_betabranch"/>
    <property type="match status" value="1"/>
</dbReference>
<dbReference type="InterPro" id="IPR014031">
    <property type="entry name" value="Ketoacyl_synth_C"/>
</dbReference>
<evidence type="ECO:0000256" key="3">
    <source>
        <dbReference type="ARBA" id="ARBA00022450"/>
    </source>
</evidence>
<reference evidence="9 10" key="1">
    <citation type="submission" date="2019-02" db="EMBL/GenBank/DDBJ databases">
        <title>Investigation of anaerobic lignin degradation for improved lignocellulosic biofuels.</title>
        <authorList>
            <person name="Deangelis K."/>
        </authorList>
    </citation>
    <scope>NUCLEOTIDE SEQUENCE [LARGE SCALE GENOMIC DNA]</scope>
    <source>
        <strain evidence="9 10">159R</strain>
    </source>
</reference>
<comment type="similarity">
    <text evidence="2">Belongs to the short-chain dehydrogenases/reductases (SDR) family.</text>
</comment>
<dbReference type="InterPro" id="IPR006162">
    <property type="entry name" value="Ppantetheine_attach_site"/>
</dbReference>
<dbReference type="Gene3D" id="1.10.1200.10">
    <property type="entry name" value="ACP-like"/>
    <property type="match status" value="2"/>
</dbReference>
<dbReference type="InterPro" id="IPR057326">
    <property type="entry name" value="KR_dom"/>
</dbReference>
<dbReference type="Pfam" id="PF22621">
    <property type="entry name" value="CurL-like_PKS_C"/>
    <property type="match status" value="1"/>
</dbReference>
<keyword evidence="4" id="KW-0597">Phosphoprotein</keyword>
<dbReference type="InterPro" id="IPR013968">
    <property type="entry name" value="PKS_KR"/>
</dbReference>
<dbReference type="GO" id="GO:0006633">
    <property type="term" value="P:fatty acid biosynthetic process"/>
    <property type="evidence" value="ECO:0007669"/>
    <property type="project" value="UniProtKB-UniPathway"/>
</dbReference>
<dbReference type="PROSITE" id="PS00606">
    <property type="entry name" value="KS3_1"/>
    <property type="match status" value="1"/>
</dbReference>
<feature type="domain" description="Carrier" evidence="7">
    <location>
        <begin position="1796"/>
        <end position="1873"/>
    </location>
</feature>
<dbReference type="SMART" id="SM00827">
    <property type="entry name" value="PKS_AT"/>
    <property type="match status" value="1"/>
</dbReference>
<evidence type="ECO:0000259" key="7">
    <source>
        <dbReference type="PROSITE" id="PS50075"/>
    </source>
</evidence>
<dbReference type="Gene3D" id="3.40.366.10">
    <property type="entry name" value="Malonyl-Coenzyme A Acyl Carrier Protein, domain 2"/>
    <property type="match status" value="1"/>
</dbReference>
<sequence length="1885" mass="200518">MNIQSGFIHIQNIILQELDPGCTDSISPHDRMGSRITDSVAAAAFIGRLSRRLDRAVPLRVFWDYPTAAELAGYLAEPSPAPASFPPDGIKSARATSLEPIAIVGLACRMPGAGDAAAFRRLLRAGRCAVGPVPEGRFIAGALQQRWSNPSYRGGFLPDVAGFDRRIFGISRHESSKMDPQQKLVLEAGWSAIEDAGLDPVGLKGARGGVFIGAMWNDFAHYAVSGEMSAHSATGMDPSIISARLSFLLGLSGPSLTINTACSSSLAAVHLACQSLRAGECEFALAGGVNVILSEHSNAAMHALGVLSPTGACHAFAAPADGYARAEGCGILLLKPLYAALGDGNPIYGTVCASGVNNNGYSTSLTAPSARAQAALMREVCRQGEITPGDVDYLEAHGTGTLLGDPIEAAAAAEVYCRGQNRTRPLIVGSVKANIGHCEAASGVAGLIKILLAMHDGEIPPQANFQHPNPHIDLSALGITLPRQPVPWPAGNGRRLAALSSFGFGGTNAHAIIADIWQSQRRFSRPARKTGDAKDDRRSMSEKTGAPVKETMASNIALALGKETMASNIALAMGQETMASNKGGAAGIHSSVDMAADNSRGATLLFSGQGSHWTGMGLALAAVDPVFRFRIKTCDGVVRQIAGWSPAQRLYSPNEDFTDIRIAWPCHLAIQLAIADVWRSRGVSVTAVAGHSIGELAAAHWAGMLSLEEAFAISLAQAKWAAGQSGVMALIGLDWTRTGALLKQIGLPIHRAIQHQENATVVSGNVETMAFLKSACITHRIDFTPVNTAAAVHRPVTDAELEGLEAVLPKITAAPPAMRFFSALAGEAAATDGLPWTHWRDLLIKPLYWRDHLNIVMAEERSVFIEISPHPVVLSTLPPESDGKRVAVASARKDQFAPQIMDEAMAMLIRHGVELSQPMTYSASAGDGPKRRALQREHALRLLPVSARSPDVLGARCCQLAALLDDPAVSLSDLSFTLATRPVHYAHRAAFVVADKKDAIRALTAFAGNTARPALAKLEHTAVKRIALLCSARHWMSSGDVAALIEQPAFRLTYHRGRQALQTLSVSDKSGIGAAFLQQISLAALLSWYGVERAEFIGLDEGRVIAAHLNGQLTFSDAVAQLRQSAERPVQPSSYDRPADGGEINLAPPPGDPDEQGETLPAARENHFQAVIPLTLCVDNNVSPERRDALTAGYGAQGFQPVPGAAHERLLRLLGTLYSLGSIEDPRRLGGPGYNIILPEQPWRHDKSDYPDSAAADDVNGPPGKTPIKLYEPQWIATPRACALPGRSRACDDKDEDNGEGIPGSAGAGLVIFAEPDLEKQLKARGFGRQAFWVACGDRYHVHRHNVTVDPADPDHFSRVLAACPAAKILYLLGLSPPAGQDVATRYLLEPLLTLVRAIATKKTGNTELYLVTTGCQPVGNMPVNRPEQALLWGVARTLRLEHPEMNCRIIDIDPGDGRTPLSGLAFTALMRGISEQCLHESAWRGNQCYVPALSVCPVFPLEGRQSTCAGNVTGFYLISGGLGAFGLRLAHWLIDRGMTNIALMGRGGAGETTRQAIAGLEQRGARISVYAADVADLTALENAVSHAEDAFGPLIGIIHGAGILRGGFLQQDSAATHYQVMRPKVEGAMNLHHITQRRQVAEFILISSASSVLGLSRYAGYAAANAYLDALAWRRRGSGLPALSIGFGPFSDAGLALSEPALMHSSRLPALTMSQGIHWLSRALCSGSAHVIAMAYDAPDPAHGIDKAHGAMDPSHTVTKAVGATDRATLDVAGPHLAAKVARSPASLSSFTPGQRAAQIVQYIRLQVAELAGGDGEGFSHRRPLRDVGIDSLTGVELRNRLQRKFGIPLPVTLLWDYPTLAELTALILNRVQMTLSQGENHHE</sequence>
<dbReference type="Pfam" id="PF16197">
    <property type="entry name" value="KAsynt_C_assoc"/>
    <property type="match status" value="1"/>
</dbReference>
<dbReference type="InterPro" id="IPR050091">
    <property type="entry name" value="PKS_NRPS_Biosynth_Enz"/>
</dbReference>
<dbReference type="Pfam" id="PF08659">
    <property type="entry name" value="KR"/>
    <property type="match status" value="1"/>
</dbReference>
<dbReference type="InterPro" id="IPR020806">
    <property type="entry name" value="PKS_PP-bd"/>
</dbReference>
<dbReference type="InterPro" id="IPR032821">
    <property type="entry name" value="PKS_assoc"/>
</dbReference>
<dbReference type="PROSITE" id="PS52004">
    <property type="entry name" value="KS3_2"/>
    <property type="match status" value="1"/>
</dbReference>
<dbReference type="SUPFAM" id="SSF47336">
    <property type="entry name" value="ACP-like"/>
    <property type="match status" value="2"/>
</dbReference>
<dbReference type="GO" id="GO:0004312">
    <property type="term" value="F:fatty acid synthase activity"/>
    <property type="evidence" value="ECO:0007669"/>
    <property type="project" value="TreeGrafter"/>
</dbReference>
<evidence type="ECO:0000256" key="6">
    <source>
        <dbReference type="SAM" id="MobiDB-lite"/>
    </source>
</evidence>
<evidence type="ECO:0000256" key="5">
    <source>
        <dbReference type="ARBA" id="ARBA00022679"/>
    </source>
</evidence>
<protein>
    <submittedName>
        <fullName evidence="9">Acyl transferase domain-containing protein</fullName>
    </submittedName>
</protein>
<gene>
    <name evidence="9" type="ORF">EZJ58_0821</name>
</gene>
<dbReference type="GO" id="GO:0004315">
    <property type="term" value="F:3-oxoacyl-[acyl-carrier-protein] synthase activity"/>
    <property type="evidence" value="ECO:0007669"/>
    <property type="project" value="InterPro"/>
</dbReference>
<accession>A0A4R1N855</accession>
<dbReference type="SUPFAM" id="SSF53901">
    <property type="entry name" value="Thiolase-like"/>
    <property type="match status" value="1"/>
</dbReference>
<dbReference type="Pfam" id="PF00109">
    <property type="entry name" value="ketoacyl-synt"/>
    <property type="match status" value="1"/>
</dbReference>
<dbReference type="PROSITE" id="PS50075">
    <property type="entry name" value="CARRIER"/>
    <property type="match status" value="2"/>
</dbReference>
<evidence type="ECO:0000313" key="10">
    <source>
        <dbReference type="Proteomes" id="UP000294555"/>
    </source>
</evidence>
<feature type="compositionally biased region" description="Basic and acidic residues" evidence="6">
    <location>
        <begin position="529"/>
        <end position="541"/>
    </location>
</feature>
<keyword evidence="10" id="KW-1185">Reference proteome</keyword>
<organism evidence="9 10">
    <name type="scientific">Sodalis ligni</name>
    <dbReference type="NCBI Taxonomy" id="2697027"/>
    <lineage>
        <taxon>Bacteria</taxon>
        <taxon>Pseudomonadati</taxon>
        <taxon>Pseudomonadota</taxon>
        <taxon>Gammaproteobacteria</taxon>
        <taxon>Enterobacterales</taxon>
        <taxon>Bruguierivoracaceae</taxon>
        <taxon>Sodalis</taxon>
    </lineage>
</organism>
<evidence type="ECO:0000313" key="9">
    <source>
        <dbReference type="EMBL" id="TCL02787.1"/>
    </source>
</evidence>
<feature type="region of interest" description="Disordered" evidence="6">
    <location>
        <begin position="1126"/>
        <end position="1159"/>
    </location>
</feature>